<sequence>MNSAASVFLQLNKALLTAIFSLRLTLFQHCASQYSELLECTEAPKRKRGEKGEVVETVEDVIVRRLTAERIEELKKLIRDTQEKHRYSELPLCPVLIKSATGSGAALIGHTLFQCVIRKLKREAELVQAGHQDSRVEELWEEIVQSRKKEEEEEEVKRKATDAAYQARLALKSAPKRAAGVGLRSPPGAALGDATEEPGTAASVSPSLPSLVLLVCSRRASCSLFSSRVQARHCPPPQQSSQGPGRGVGDGAAGRRTARKGSRGVQKGVPPPSPLLSELLKKDGLLNSGPWLVEDVECPTGQGTGIRESQPTSSSLPSSQTVTEKSILHDTSQSSPMGVTAAWSFFLLYLYWVQESYQWLKGFCASRATVSVSVVCCFALVSKTQCAPTLSRLLEAGPSQFPSQLSSPATADSASSAPPPAAVASAVNAAGVDGGHSVESKASMLEEDLVTLSCMTDELDLETVGDIIAIIENKEGDEAEALEAALSLPENTGYTLSSPWEPVGSEAPSAGETVLTPSPHPNLEDGTVGVGVPQDPCSSSEGCGHPSSSSCPSGEMPGACSEPEPPSAAIQSDGGDWTQSQADSHPKDNSTARQLSKDITEEAEEMEASLSDAKDGSVSETRGLGGGTDEQGGDVGGEGAQGLLPEAQLEPAASKSEVGCSMHTVCSSLQLHTAADSTPSSPASSQFSISSEDQEAIQAQKTWKKAIMLVWRAAANHRYANVFLQPVTDDIAPGYHSIVHRPMDLSTIKKNIENGLIRTTAEFQRDIMLMFQNAVMYNSSDHDVFHMALEMQRDVLEQVQQYLATQLVMQTSESGISAKSLRGREANRKQDPSDKVTRQTHTTNSLKYCCQEPRQYYGPLRRSRRDGGRKKLQQKE</sequence>
<feature type="region of interest" description="Disordered" evidence="15">
    <location>
        <begin position="228"/>
        <end position="274"/>
    </location>
</feature>
<dbReference type="SMART" id="SM00297">
    <property type="entry name" value="BROMO"/>
    <property type="match status" value="1"/>
</dbReference>
<name>A0AAD8YYA1_9TELE</name>
<keyword evidence="9" id="KW-0175">Coiled coil</keyword>
<evidence type="ECO:0000256" key="13">
    <source>
        <dbReference type="ARBA" id="ARBA00070695"/>
    </source>
</evidence>
<feature type="region of interest" description="Disordered" evidence="15">
    <location>
        <begin position="302"/>
        <end position="335"/>
    </location>
</feature>
<keyword evidence="4" id="KW-0341">Growth regulation</keyword>
<evidence type="ECO:0000256" key="7">
    <source>
        <dbReference type="ARBA" id="ARBA00022990"/>
    </source>
</evidence>
<evidence type="ECO:0000256" key="3">
    <source>
        <dbReference type="ARBA" id="ARBA00022553"/>
    </source>
</evidence>
<dbReference type="EMBL" id="JAROKS010000023">
    <property type="protein sequence ID" value="KAK1788201.1"/>
    <property type="molecule type" value="Genomic_DNA"/>
</dbReference>
<feature type="region of interest" description="Disordered" evidence="15">
    <location>
        <begin position="814"/>
        <end position="876"/>
    </location>
</feature>
<accession>A0AAD8YYA1</accession>
<dbReference type="Gene3D" id="1.20.920.10">
    <property type="entry name" value="Bromodomain-like"/>
    <property type="match status" value="1"/>
</dbReference>
<feature type="compositionally biased region" description="Basic residues" evidence="15">
    <location>
        <begin position="861"/>
        <end position="876"/>
    </location>
</feature>
<feature type="compositionally biased region" description="Low complexity" evidence="15">
    <location>
        <begin position="309"/>
        <end position="321"/>
    </location>
</feature>
<evidence type="ECO:0000256" key="6">
    <source>
        <dbReference type="ARBA" id="ARBA00022853"/>
    </source>
</evidence>
<evidence type="ECO:0000256" key="8">
    <source>
        <dbReference type="ARBA" id="ARBA00023015"/>
    </source>
</evidence>
<reference evidence="18" key="1">
    <citation type="submission" date="2023-03" db="EMBL/GenBank/DDBJ databases">
        <title>Electrophorus voltai genome.</title>
        <authorList>
            <person name="Bian C."/>
        </authorList>
    </citation>
    <scope>NUCLEOTIDE SEQUENCE</scope>
    <source>
        <strain evidence="18">CB-2022</strain>
        <tissue evidence="18">Muscle</tissue>
    </source>
</reference>
<dbReference type="InterPro" id="IPR001487">
    <property type="entry name" value="Bromodomain"/>
</dbReference>
<dbReference type="PRINTS" id="PR00503">
    <property type="entry name" value="BROMODOMAIN"/>
</dbReference>
<keyword evidence="11" id="KW-0804">Transcription</keyword>
<evidence type="ECO:0000256" key="11">
    <source>
        <dbReference type="ARBA" id="ARBA00023163"/>
    </source>
</evidence>
<evidence type="ECO:0000256" key="12">
    <source>
        <dbReference type="ARBA" id="ARBA00023242"/>
    </source>
</evidence>
<keyword evidence="16" id="KW-0732">Signal</keyword>
<keyword evidence="5" id="KW-0832">Ubl conjugation</keyword>
<feature type="domain" description="Bromo" evidence="17">
    <location>
        <begin position="715"/>
        <end position="785"/>
    </location>
</feature>
<dbReference type="AlphaFoldDB" id="A0AAD8YYA1"/>
<dbReference type="FunFam" id="1.20.920.10:FF:000016">
    <property type="entry name" value="bromodomain-containing protein 8 isoform X1"/>
    <property type="match status" value="1"/>
</dbReference>
<evidence type="ECO:0000256" key="14">
    <source>
        <dbReference type="PROSITE-ProRule" id="PRU00035"/>
    </source>
</evidence>
<feature type="region of interest" description="Disordered" evidence="15">
    <location>
        <begin position="176"/>
        <end position="205"/>
    </location>
</feature>
<evidence type="ECO:0000256" key="4">
    <source>
        <dbReference type="ARBA" id="ARBA00022604"/>
    </source>
</evidence>
<feature type="compositionally biased region" description="Basic and acidic residues" evidence="15">
    <location>
        <begin position="822"/>
        <end position="837"/>
    </location>
</feature>
<proteinExistence type="predicted"/>
<comment type="caution">
    <text evidence="18">The sequence shown here is derived from an EMBL/GenBank/DDBJ whole genome shotgun (WGS) entry which is preliminary data.</text>
</comment>
<evidence type="ECO:0000256" key="1">
    <source>
        <dbReference type="ARBA" id="ARBA00004123"/>
    </source>
</evidence>
<dbReference type="CDD" id="cd05507">
    <property type="entry name" value="Bromo_brd8_like"/>
    <property type="match status" value="1"/>
</dbReference>
<dbReference type="GO" id="GO:0006325">
    <property type="term" value="P:chromatin organization"/>
    <property type="evidence" value="ECO:0007669"/>
    <property type="project" value="UniProtKB-KW"/>
</dbReference>
<evidence type="ECO:0000256" key="10">
    <source>
        <dbReference type="ARBA" id="ARBA00023117"/>
    </source>
</evidence>
<evidence type="ECO:0000313" key="18">
    <source>
        <dbReference type="EMBL" id="KAK1788201.1"/>
    </source>
</evidence>
<dbReference type="GO" id="GO:0035267">
    <property type="term" value="C:NuA4 histone acetyltransferase complex"/>
    <property type="evidence" value="ECO:0007669"/>
    <property type="project" value="TreeGrafter"/>
</dbReference>
<evidence type="ECO:0000256" key="9">
    <source>
        <dbReference type="ARBA" id="ARBA00023054"/>
    </source>
</evidence>
<evidence type="ECO:0000256" key="15">
    <source>
        <dbReference type="SAM" id="MobiDB-lite"/>
    </source>
</evidence>
<evidence type="ECO:0000256" key="16">
    <source>
        <dbReference type="SAM" id="SignalP"/>
    </source>
</evidence>
<dbReference type="SUPFAM" id="SSF47370">
    <property type="entry name" value="Bromodomain"/>
    <property type="match status" value="1"/>
</dbReference>
<keyword evidence="7" id="KW-0007">Acetylation</keyword>
<feature type="chain" id="PRO_5042019581" description="Bromodomain-containing protein 8" evidence="16">
    <location>
        <begin position="33"/>
        <end position="876"/>
    </location>
</feature>
<evidence type="ECO:0000259" key="17">
    <source>
        <dbReference type="PROSITE" id="PS50014"/>
    </source>
</evidence>
<keyword evidence="2" id="KW-1017">Isopeptide bond</keyword>
<comment type="subcellular location">
    <subcellularLocation>
        <location evidence="1">Nucleus</location>
    </subcellularLocation>
</comment>
<keyword evidence="10 14" id="KW-0103">Bromodomain</keyword>
<dbReference type="InterPro" id="IPR036427">
    <property type="entry name" value="Bromodomain-like_sf"/>
</dbReference>
<dbReference type="PANTHER" id="PTHR15398:SF4">
    <property type="entry name" value="BROMODOMAIN-CONTAINING PROTEIN 8 ISOFORM X1"/>
    <property type="match status" value="1"/>
</dbReference>
<keyword evidence="6" id="KW-0156">Chromatin regulator</keyword>
<feature type="compositionally biased region" description="Gly residues" evidence="15">
    <location>
        <begin position="623"/>
        <end position="640"/>
    </location>
</feature>
<dbReference type="Pfam" id="PF00439">
    <property type="entry name" value="Bromodomain"/>
    <property type="match status" value="1"/>
</dbReference>
<evidence type="ECO:0000256" key="5">
    <source>
        <dbReference type="ARBA" id="ARBA00022843"/>
    </source>
</evidence>
<keyword evidence="19" id="KW-1185">Reference proteome</keyword>
<gene>
    <name evidence="18" type="ORF">P4O66_016655</name>
</gene>
<organism evidence="18 19">
    <name type="scientific">Electrophorus voltai</name>
    <dbReference type="NCBI Taxonomy" id="2609070"/>
    <lineage>
        <taxon>Eukaryota</taxon>
        <taxon>Metazoa</taxon>
        <taxon>Chordata</taxon>
        <taxon>Craniata</taxon>
        <taxon>Vertebrata</taxon>
        <taxon>Euteleostomi</taxon>
        <taxon>Actinopterygii</taxon>
        <taxon>Neopterygii</taxon>
        <taxon>Teleostei</taxon>
        <taxon>Ostariophysi</taxon>
        <taxon>Gymnotiformes</taxon>
        <taxon>Gymnotoidei</taxon>
        <taxon>Gymnotidae</taxon>
        <taxon>Electrophorus</taxon>
    </lineage>
</organism>
<dbReference type="Proteomes" id="UP001239994">
    <property type="component" value="Unassembled WGS sequence"/>
</dbReference>
<feature type="compositionally biased region" description="Low complexity" evidence="15">
    <location>
        <begin position="536"/>
        <end position="555"/>
    </location>
</feature>
<protein>
    <recommendedName>
        <fullName evidence="13">Bromodomain-containing protein 8</fullName>
    </recommendedName>
</protein>
<feature type="signal peptide" evidence="16">
    <location>
        <begin position="1"/>
        <end position="32"/>
    </location>
</feature>
<evidence type="ECO:0000313" key="19">
    <source>
        <dbReference type="Proteomes" id="UP001239994"/>
    </source>
</evidence>
<dbReference type="GO" id="GO:0005634">
    <property type="term" value="C:nucleus"/>
    <property type="evidence" value="ECO:0007669"/>
    <property type="project" value="UniProtKB-SubCell"/>
</dbReference>
<evidence type="ECO:0000256" key="2">
    <source>
        <dbReference type="ARBA" id="ARBA00022499"/>
    </source>
</evidence>
<keyword evidence="3" id="KW-0597">Phosphoprotein</keyword>
<dbReference type="PANTHER" id="PTHR15398">
    <property type="entry name" value="BROMODOMAIN-CONTAINING PROTEIN 8"/>
    <property type="match status" value="1"/>
</dbReference>
<keyword evidence="8" id="KW-0805">Transcription regulation</keyword>
<feature type="compositionally biased region" description="Basic and acidic residues" evidence="15">
    <location>
        <begin position="584"/>
        <end position="600"/>
    </location>
</feature>
<feature type="region of interest" description="Disordered" evidence="15">
    <location>
        <begin position="491"/>
        <end position="641"/>
    </location>
</feature>
<dbReference type="PROSITE" id="PS50014">
    <property type="entry name" value="BROMODOMAIN_2"/>
    <property type="match status" value="1"/>
</dbReference>
<dbReference type="InterPro" id="IPR037966">
    <property type="entry name" value="Brd8_Bromo_dom"/>
</dbReference>
<keyword evidence="12" id="KW-0539">Nucleus</keyword>